<dbReference type="PANTHER" id="PTHR30309">
    <property type="entry name" value="INNER MEMBRANE PROTEIN YGIH"/>
    <property type="match status" value="1"/>
</dbReference>
<evidence type="ECO:0000256" key="7">
    <source>
        <dbReference type="ARBA" id="ARBA00023098"/>
    </source>
</evidence>
<comment type="pathway">
    <text evidence="11">Lipid metabolism; phospholipid metabolism.</text>
</comment>
<evidence type="ECO:0000256" key="9">
    <source>
        <dbReference type="ARBA" id="ARBA00023209"/>
    </source>
</evidence>
<keyword evidence="2 11" id="KW-0444">Lipid biosynthesis</keyword>
<sequence>MAFILIPIMAVVAYLLGSLSAAIIVSRYFGMDDPRTYGSGNPGASNMLRSGNKKAAALTLVGDALKGLIAVLLAKCLQSMFDLGDGIVAIAAIAAVVGHMWPLFFHFKGGKGVATALGVMLGMSFWTAAWAVAIWLFVATKFKKSSLAALIAAACAPFISFVVQGHHPKLSWALFLVAILVLYRHKENIQRLRSGNELHIGEAARPLKDGKVQTADEVVVDKAIEDELASIKEEIEKAEEFVETSVKDNVELMVEKTKENVEQITTKAKETVEQAVEQTVQKAKETAKQVKETAQDVAQEAVENVKTDIDKAIHKHDTEVAQTAESAPAEASESAPKVETETAPVAAEDSAPKLSVEIKTTRGRKKK</sequence>
<comment type="function">
    <text evidence="11">Catalyzes the transfer of an acyl group from acyl-phosphate (acyl-PO(4)) to glycerol-3-phosphate (G3P) to form lysophosphatidic acid (LPA). This enzyme utilizes acyl-phosphate as fatty acyl donor, but not acyl-CoA or acyl-ACP.</text>
</comment>
<keyword evidence="10 11" id="KW-1208">Phospholipid metabolism</keyword>
<feature type="region of interest" description="Disordered" evidence="13">
    <location>
        <begin position="317"/>
        <end position="367"/>
    </location>
</feature>
<evidence type="ECO:0000256" key="8">
    <source>
        <dbReference type="ARBA" id="ARBA00023136"/>
    </source>
</evidence>
<dbReference type="Pfam" id="PF02660">
    <property type="entry name" value="G3P_acyltransf"/>
    <property type="match status" value="1"/>
</dbReference>
<keyword evidence="8 11" id="KW-0472">Membrane</keyword>
<dbReference type="GO" id="GO:0008654">
    <property type="term" value="P:phospholipid biosynthetic process"/>
    <property type="evidence" value="ECO:0007669"/>
    <property type="project" value="UniProtKB-UniRule"/>
</dbReference>
<evidence type="ECO:0000256" key="6">
    <source>
        <dbReference type="ARBA" id="ARBA00022989"/>
    </source>
</evidence>
<keyword evidence="7 11" id="KW-0443">Lipid metabolism</keyword>
<reference evidence="14 15" key="1">
    <citation type="submission" date="2018-06" db="EMBL/GenBank/DDBJ databases">
        <authorList>
            <consortium name="Pathogen Informatics"/>
            <person name="Doyle S."/>
        </authorList>
    </citation>
    <scope>NUCLEOTIDE SEQUENCE [LARGE SCALE GENOMIC DNA]</scope>
    <source>
        <strain evidence="14 15">NCTC10283</strain>
    </source>
</reference>
<keyword evidence="3" id="KW-0997">Cell inner membrane</keyword>
<dbReference type="STRING" id="1120980.GCA_000745955_00215"/>
<keyword evidence="1 11" id="KW-1003">Cell membrane</keyword>
<dbReference type="AlphaFoldDB" id="A0A376BX08"/>
<comment type="subunit">
    <text evidence="11">Probably interacts with PlsX.</text>
</comment>
<evidence type="ECO:0000256" key="11">
    <source>
        <dbReference type="HAMAP-Rule" id="MF_01043"/>
    </source>
</evidence>
<evidence type="ECO:0000313" key="14">
    <source>
        <dbReference type="EMBL" id="SSY80894.1"/>
    </source>
</evidence>
<dbReference type="UniPathway" id="UPA00085"/>
<comment type="catalytic activity">
    <reaction evidence="11">
        <text>an acyl phosphate + sn-glycerol 3-phosphate = a 1-acyl-sn-glycero-3-phosphate + phosphate</text>
        <dbReference type="Rhea" id="RHEA:34075"/>
        <dbReference type="ChEBI" id="CHEBI:43474"/>
        <dbReference type="ChEBI" id="CHEBI:57597"/>
        <dbReference type="ChEBI" id="CHEBI:57970"/>
        <dbReference type="ChEBI" id="CHEBI:59918"/>
        <dbReference type="EC" id="2.3.1.275"/>
    </reaction>
</comment>
<evidence type="ECO:0000256" key="4">
    <source>
        <dbReference type="ARBA" id="ARBA00022679"/>
    </source>
</evidence>
<dbReference type="OrthoDB" id="9777124at2"/>
<feature type="coiled-coil region" evidence="12">
    <location>
        <begin position="221"/>
        <end position="300"/>
    </location>
</feature>
<dbReference type="EC" id="2.3.1.275" evidence="11"/>
<dbReference type="NCBIfam" id="TIGR00023">
    <property type="entry name" value="glycerol-3-phosphate 1-O-acyltransferase PlsY"/>
    <property type="match status" value="1"/>
</dbReference>
<dbReference type="Gene3D" id="1.20.120.20">
    <property type="entry name" value="Apolipoprotein"/>
    <property type="match status" value="1"/>
</dbReference>
<evidence type="ECO:0000256" key="13">
    <source>
        <dbReference type="SAM" id="MobiDB-lite"/>
    </source>
</evidence>
<keyword evidence="5 11" id="KW-0812">Transmembrane</keyword>
<feature type="transmembrane region" description="Helical" evidence="11">
    <location>
        <begin position="86"/>
        <end position="107"/>
    </location>
</feature>
<dbReference type="GO" id="GO:0005886">
    <property type="term" value="C:plasma membrane"/>
    <property type="evidence" value="ECO:0007669"/>
    <property type="project" value="UniProtKB-SubCell"/>
</dbReference>
<comment type="similarity">
    <text evidence="11">Belongs to the PlsY family.</text>
</comment>
<evidence type="ECO:0000256" key="5">
    <source>
        <dbReference type="ARBA" id="ARBA00022692"/>
    </source>
</evidence>
<evidence type="ECO:0000256" key="1">
    <source>
        <dbReference type="ARBA" id="ARBA00022475"/>
    </source>
</evidence>
<dbReference type="InterPro" id="IPR003811">
    <property type="entry name" value="G3P_acylTferase_PlsY"/>
</dbReference>
<evidence type="ECO:0000256" key="10">
    <source>
        <dbReference type="ARBA" id="ARBA00023264"/>
    </source>
</evidence>
<accession>A0A376BX08</accession>
<name>A0A376BX08_9NEIS</name>
<evidence type="ECO:0000313" key="15">
    <source>
        <dbReference type="Proteomes" id="UP000254209"/>
    </source>
</evidence>
<evidence type="ECO:0000256" key="12">
    <source>
        <dbReference type="SAM" id="Coils"/>
    </source>
</evidence>
<feature type="compositionally biased region" description="Low complexity" evidence="13">
    <location>
        <begin position="324"/>
        <end position="335"/>
    </location>
</feature>
<organism evidence="14 15">
    <name type="scientific">Alysiella crassa</name>
    <dbReference type="NCBI Taxonomy" id="153491"/>
    <lineage>
        <taxon>Bacteria</taxon>
        <taxon>Pseudomonadati</taxon>
        <taxon>Pseudomonadota</taxon>
        <taxon>Betaproteobacteria</taxon>
        <taxon>Neisseriales</taxon>
        <taxon>Neisseriaceae</taxon>
        <taxon>Alysiella</taxon>
    </lineage>
</organism>
<dbReference type="Proteomes" id="UP000254209">
    <property type="component" value="Unassembled WGS sequence"/>
</dbReference>
<feature type="transmembrane region" description="Helical" evidence="11">
    <location>
        <begin position="145"/>
        <end position="163"/>
    </location>
</feature>
<evidence type="ECO:0000256" key="2">
    <source>
        <dbReference type="ARBA" id="ARBA00022516"/>
    </source>
</evidence>
<feature type="transmembrane region" description="Helical" evidence="11">
    <location>
        <begin position="169"/>
        <end position="185"/>
    </location>
</feature>
<gene>
    <name evidence="11 14" type="primary">plsY</name>
    <name evidence="14" type="ORF">NCTC10283_02458</name>
</gene>
<proteinExistence type="inferred from homology"/>
<feature type="transmembrane region" description="Helical" evidence="11">
    <location>
        <begin position="55"/>
        <end position="74"/>
    </location>
</feature>
<dbReference type="PANTHER" id="PTHR30309:SF0">
    <property type="entry name" value="GLYCEROL-3-PHOSPHATE ACYLTRANSFERASE-RELATED"/>
    <property type="match status" value="1"/>
</dbReference>
<keyword evidence="12" id="KW-0175">Coiled coil</keyword>
<evidence type="ECO:0000256" key="3">
    <source>
        <dbReference type="ARBA" id="ARBA00022519"/>
    </source>
</evidence>
<feature type="transmembrane region" description="Helical" evidence="11">
    <location>
        <begin position="113"/>
        <end position="138"/>
    </location>
</feature>
<dbReference type="GO" id="GO:0043772">
    <property type="term" value="F:acyl-phosphate glycerol-3-phosphate acyltransferase activity"/>
    <property type="evidence" value="ECO:0007669"/>
    <property type="project" value="UniProtKB-UniRule"/>
</dbReference>
<dbReference type="SMART" id="SM01207">
    <property type="entry name" value="G3P_acyltransf"/>
    <property type="match status" value="1"/>
</dbReference>
<keyword evidence="15" id="KW-1185">Reference proteome</keyword>
<comment type="subcellular location">
    <subcellularLocation>
        <location evidence="11">Cell membrane</location>
        <topology evidence="11">Multi-pass membrane protein</topology>
    </subcellularLocation>
</comment>
<keyword evidence="4 11" id="KW-0808">Transferase</keyword>
<keyword evidence="14" id="KW-0012">Acyltransferase</keyword>
<keyword evidence="6 11" id="KW-1133">Transmembrane helix</keyword>
<dbReference type="HAMAP" id="MF_01043">
    <property type="entry name" value="PlsY"/>
    <property type="match status" value="1"/>
</dbReference>
<protein>
    <recommendedName>
        <fullName evidence="11">Glycerol-3-phosphate acyltransferase</fullName>
    </recommendedName>
    <alternativeName>
        <fullName evidence="11">Acyl-PO4 G3P acyltransferase</fullName>
    </alternativeName>
    <alternativeName>
        <fullName evidence="11">Acyl-phosphate--glycerol-3-phosphate acyltransferase</fullName>
    </alternativeName>
    <alternativeName>
        <fullName evidence="11">G3P acyltransferase</fullName>
        <shortName evidence="11">GPAT</shortName>
        <ecNumber evidence="11">2.3.1.275</ecNumber>
    </alternativeName>
    <alternativeName>
        <fullName evidence="11">Lysophosphatidic acid synthase</fullName>
        <shortName evidence="11">LPA synthase</shortName>
    </alternativeName>
</protein>
<dbReference type="EMBL" id="UFSO01000003">
    <property type="protein sequence ID" value="SSY80894.1"/>
    <property type="molecule type" value="Genomic_DNA"/>
</dbReference>
<keyword evidence="9 11" id="KW-0594">Phospholipid biosynthesis</keyword>